<dbReference type="Proteomes" id="UP000229681">
    <property type="component" value="Unassembled WGS sequence"/>
</dbReference>
<keyword evidence="2" id="KW-0238">DNA-binding</keyword>
<dbReference type="AlphaFoldDB" id="A0A2M8PI97"/>
<evidence type="ECO:0000313" key="3">
    <source>
        <dbReference type="Proteomes" id="UP000229681"/>
    </source>
</evidence>
<gene>
    <name evidence="2" type="ORF">CUN49_01285</name>
</gene>
<proteinExistence type="predicted"/>
<evidence type="ECO:0000259" key="1">
    <source>
        <dbReference type="Pfam" id="PF12728"/>
    </source>
</evidence>
<dbReference type="GO" id="GO:0003677">
    <property type="term" value="F:DNA binding"/>
    <property type="evidence" value="ECO:0007669"/>
    <property type="project" value="UniProtKB-KW"/>
</dbReference>
<protein>
    <submittedName>
        <fullName evidence="2">DNA-binding protein</fullName>
    </submittedName>
</protein>
<name>A0A2M8PI97_9CHLR</name>
<dbReference type="NCBIfam" id="TIGR01764">
    <property type="entry name" value="excise"/>
    <property type="match status" value="1"/>
</dbReference>
<reference evidence="2 3" key="1">
    <citation type="submission" date="2017-11" db="EMBL/GenBank/DDBJ databases">
        <title>Evolution of Phototrophy in the Chloroflexi Phylum Driven by Horizontal Gene Transfer.</title>
        <authorList>
            <person name="Ward L.M."/>
            <person name="Hemp J."/>
            <person name="Shih P.M."/>
            <person name="Mcglynn S.E."/>
            <person name="Fischer W."/>
        </authorList>
    </citation>
    <scope>NUCLEOTIDE SEQUENCE [LARGE SCALE GENOMIC DNA]</scope>
    <source>
        <strain evidence="2">JP3_13</strain>
    </source>
</reference>
<dbReference type="InterPro" id="IPR010093">
    <property type="entry name" value="SinI_DNA-bd"/>
</dbReference>
<dbReference type="EMBL" id="PGTM01000008">
    <property type="protein sequence ID" value="PJF37270.1"/>
    <property type="molecule type" value="Genomic_DNA"/>
</dbReference>
<evidence type="ECO:0000313" key="2">
    <source>
        <dbReference type="EMBL" id="PJF37270.1"/>
    </source>
</evidence>
<accession>A0A2M8PI97</accession>
<sequence length="81" mass="9197">MAHHTERPVIEPNRVYSREEVAEILNVSLSTVKRLIAARRLRVSQPLGMRRVLIRGQHILDMLAESEVKDQDVAQGSEKAP</sequence>
<comment type="caution">
    <text evidence="2">The sequence shown here is derived from an EMBL/GenBank/DDBJ whole genome shotgun (WGS) entry which is preliminary data.</text>
</comment>
<organism evidence="2 3">
    <name type="scientific">Candidatus Thermofonsia Clade 1 bacterium</name>
    <dbReference type="NCBI Taxonomy" id="2364210"/>
    <lineage>
        <taxon>Bacteria</taxon>
        <taxon>Bacillati</taxon>
        <taxon>Chloroflexota</taxon>
        <taxon>Candidatus Thermofontia</taxon>
        <taxon>Candidatus Thermofonsia Clade 1</taxon>
    </lineage>
</organism>
<feature type="domain" description="Helix-turn-helix" evidence="1">
    <location>
        <begin position="16"/>
        <end position="65"/>
    </location>
</feature>
<dbReference type="Pfam" id="PF12728">
    <property type="entry name" value="HTH_17"/>
    <property type="match status" value="1"/>
</dbReference>
<dbReference type="InterPro" id="IPR041657">
    <property type="entry name" value="HTH_17"/>
</dbReference>